<comment type="cofactor">
    <cofactor evidence="1">
        <name>[3Fe-4S] cluster</name>
        <dbReference type="ChEBI" id="CHEBI:21137"/>
    </cofactor>
</comment>
<reference evidence="9" key="1">
    <citation type="journal article" date="2019" name="Int. J. Syst. Evol. Microbiol.">
        <title>The Global Catalogue of Microorganisms (GCM) 10K type strain sequencing project: providing services to taxonomists for standard genome sequencing and annotation.</title>
        <authorList>
            <consortium name="The Broad Institute Genomics Platform"/>
            <consortium name="The Broad Institute Genome Sequencing Center for Infectious Disease"/>
            <person name="Wu L."/>
            <person name="Ma J."/>
        </authorList>
    </citation>
    <scope>NUCLEOTIDE SEQUENCE [LARGE SCALE GENOMIC DNA]</scope>
    <source>
        <strain evidence="9">CGMCC 4.7317</strain>
    </source>
</reference>
<dbReference type="PANTHER" id="PTHR36923">
    <property type="entry name" value="FERREDOXIN"/>
    <property type="match status" value="1"/>
</dbReference>
<keyword evidence="6" id="KW-0411">Iron-sulfur</keyword>
<dbReference type="RefSeq" id="WP_386764394.1">
    <property type="nucleotide sequence ID" value="NZ_JBHSTI010000008.1"/>
</dbReference>
<keyword evidence="7" id="KW-0003">3Fe-4S</keyword>
<dbReference type="Proteomes" id="UP001596138">
    <property type="component" value="Unassembled WGS sequence"/>
</dbReference>
<keyword evidence="2" id="KW-0813">Transport</keyword>
<dbReference type="SUPFAM" id="SSF54862">
    <property type="entry name" value="4Fe-4S ferredoxins"/>
    <property type="match status" value="1"/>
</dbReference>
<organism evidence="8 9">
    <name type="scientific">Longivirga aurantiaca</name>
    <dbReference type="NCBI Taxonomy" id="1837743"/>
    <lineage>
        <taxon>Bacteria</taxon>
        <taxon>Bacillati</taxon>
        <taxon>Actinomycetota</taxon>
        <taxon>Actinomycetes</taxon>
        <taxon>Sporichthyales</taxon>
        <taxon>Sporichthyaceae</taxon>
        <taxon>Longivirga</taxon>
    </lineage>
</organism>
<dbReference type="Pfam" id="PF13459">
    <property type="entry name" value="Fer4_15"/>
    <property type="match status" value="1"/>
</dbReference>
<comment type="caution">
    <text evidence="8">The sequence shown here is derived from an EMBL/GenBank/DDBJ whole genome shotgun (WGS) entry which is preliminary data.</text>
</comment>
<keyword evidence="3" id="KW-0479">Metal-binding</keyword>
<sequence length="64" mass="7173">MKLSADYDECEAYGMCVIAAADLFRLNEENFVEILDETPSEDRRAAAEEAVRNCPMQVLSLTVD</sequence>
<keyword evidence="5" id="KW-0408">Iron</keyword>
<dbReference type="Gene3D" id="3.30.70.20">
    <property type="match status" value="1"/>
</dbReference>
<evidence type="ECO:0000256" key="5">
    <source>
        <dbReference type="ARBA" id="ARBA00023004"/>
    </source>
</evidence>
<keyword evidence="4" id="KW-0249">Electron transport</keyword>
<evidence type="ECO:0000256" key="3">
    <source>
        <dbReference type="ARBA" id="ARBA00022723"/>
    </source>
</evidence>
<gene>
    <name evidence="8" type="ORF">ACFQGU_05160</name>
</gene>
<evidence type="ECO:0000313" key="9">
    <source>
        <dbReference type="Proteomes" id="UP001596138"/>
    </source>
</evidence>
<dbReference type="InterPro" id="IPR051269">
    <property type="entry name" value="Fe-S_cluster_ET"/>
</dbReference>
<name>A0ABW1SY02_9ACTN</name>
<accession>A0ABW1SY02</accession>
<evidence type="ECO:0000256" key="7">
    <source>
        <dbReference type="ARBA" id="ARBA00023291"/>
    </source>
</evidence>
<evidence type="ECO:0000313" key="8">
    <source>
        <dbReference type="EMBL" id="MFC6237253.1"/>
    </source>
</evidence>
<keyword evidence="9" id="KW-1185">Reference proteome</keyword>
<evidence type="ECO:0000256" key="6">
    <source>
        <dbReference type="ARBA" id="ARBA00023014"/>
    </source>
</evidence>
<evidence type="ECO:0000256" key="2">
    <source>
        <dbReference type="ARBA" id="ARBA00022448"/>
    </source>
</evidence>
<proteinExistence type="predicted"/>
<dbReference type="EMBL" id="JBHSTI010000008">
    <property type="protein sequence ID" value="MFC6237253.1"/>
    <property type="molecule type" value="Genomic_DNA"/>
</dbReference>
<evidence type="ECO:0000256" key="1">
    <source>
        <dbReference type="ARBA" id="ARBA00001927"/>
    </source>
</evidence>
<protein>
    <submittedName>
        <fullName evidence="8">Ferredoxin</fullName>
    </submittedName>
</protein>
<dbReference type="PANTHER" id="PTHR36923:SF3">
    <property type="entry name" value="FERREDOXIN"/>
    <property type="match status" value="1"/>
</dbReference>
<evidence type="ECO:0000256" key="4">
    <source>
        <dbReference type="ARBA" id="ARBA00022982"/>
    </source>
</evidence>